<evidence type="ECO:0000256" key="4">
    <source>
        <dbReference type="ARBA" id="ARBA00023012"/>
    </source>
</evidence>
<evidence type="ECO:0000259" key="9">
    <source>
        <dbReference type="PROSITE" id="PS01124"/>
    </source>
</evidence>
<dbReference type="Proteomes" id="UP001596233">
    <property type="component" value="Unassembled WGS sequence"/>
</dbReference>
<dbReference type="SUPFAM" id="SSF46689">
    <property type="entry name" value="Homeodomain-like"/>
    <property type="match status" value="2"/>
</dbReference>
<dbReference type="SMART" id="SM00448">
    <property type="entry name" value="REC"/>
    <property type="match status" value="1"/>
</dbReference>
<evidence type="ECO:0000256" key="7">
    <source>
        <dbReference type="ARBA" id="ARBA00023163"/>
    </source>
</evidence>
<dbReference type="InterPro" id="IPR009057">
    <property type="entry name" value="Homeodomain-like_sf"/>
</dbReference>
<dbReference type="PROSITE" id="PS01124">
    <property type="entry name" value="HTH_ARAC_FAMILY_2"/>
    <property type="match status" value="1"/>
</dbReference>
<evidence type="ECO:0000256" key="3">
    <source>
        <dbReference type="ARBA" id="ARBA00022553"/>
    </source>
</evidence>
<comment type="caution">
    <text evidence="11">The sequence shown here is derived from an EMBL/GenBank/DDBJ whole genome shotgun (WGS) entry which is preliminary data.</text>
</comment>
<dbReference type="InterPro" id="IPR011006">
    <property type="entry name" value="CheY-like_superfamily"/>
</dbReference>
<dbReference type="RefSeq" id="WP_379233494.1">
    <property type="nucleotide sequence ID" value="NZ_JBHSTE010000003.1"/>
</dbReference>
<dbReference type="CDD" id="cd17536">
    <property type="entry name" value="REC_YesN-like"/>
    <property type="match status" value="1"/>
</dbReference>
<dbReference type="Gene3D" id="3.40.50.2300">
    <property type="match status" value="1"/>
</dbReference>
<keyword evidence="4" id="KW-0902">Two-component regulatory system</keyword>
<dbReference type="PROSITE" id="PS00041">
    <property type="entry name" value="HTH_ARAC_FAMILY_1"/>
    <property type="match status" value="1"/>
</dbReference>
<protein>
    <submittedName>
        <fullName evidence="11">Response regulator</fullName>
    </submittedName>
</protein>
<accession>A0ABW1V5P8</accession>
<comment type="subcellular location">
    <subcellularLocation>
        <location evidence="1">Cytoplasm</location>
    </subcellularLocation>
</comment>
<keyword evidence="3 8" id="KW-0597">Phosphoprotein</keyword>
<evidence type="ECO:0000313" key="12">
    <source>
        <dbReference type="Proteomes" id="UP001596233"/>
    </source>
</evidence>
<dbReference type="InterPro" id="IPR001789">
    <property type="entry name" value="Sig_transdc_resp-reg_receiver"/>
</dbReference>
<proteinExistence type="predicted"/>
<keyword evidence="12" id="KW-1185">Reference proteome</keyword>
<dbReference type="SMART" id="SM00342">
    <property type="entry name" value="HTH_ARAC"/>
    <property type="match status" value="1"/>
</dbReference>
<evidence type="ECO:0000256" key="8">
    <source>
        <dbReference type="PROSITE-ProRule" id="PRU00169"/>
    </source>
</evidence>
<gene>
    <name evidence="11" type="ORF">ACFP56_08910</name>
</gene>
<keyword evidence="2" id="KW-0963">Cytoplasm</keyword>
<sequence>MNRSIVIIDDDRSLLDGMKYAIPWSDFHLEWVGEAIDGREGIEVIHECSPDIVLTDINMPVMNGLVMIEQLRNEGFKGKFIILSGYTDFEYARQAMRLQVDDYLSKPISLESLRKVIERVMERLDEEEQSAQHYTMLQNQLELYKPYVVREWLTAFVTGNNAVLETIPDIQSKLADWTVQRHVLAGIEVGNNDLWDKLDRERNMIRFVIQNVVCEMVNEVTSDYEYIELHSRRFVILLHRLPSEGTVEQFQEDAVQLCDRLETYLKKQLKLQLKVEAGEVVESWKRIPDAFASLFQSKEPEDNGNSISGPPASIPFYHELAEAVRHGHIDEARRIITAYVNDLKPEEQYNASGLRSWSNNLWSIMAYSLYDIGIELDRIVARFSPAEEMTAPYNPASLREWLLQTVEQLLDGLQVGDNSKHRQMTNFMIRFVHENYSNNITIKQLADELQLSKNYLGQIFRNVTGESFNQYVTRVRMEKAKQMIIEGKLYIYEIAEKVGYTNIPYFSSQFKKITGVNPTDLQKPRV</sequence>
<dbReference type="InterPro" id="IPR018062">
    <property type="entry name" value="HTH_AraC-typ_CS"/>
</dbReference>
<keyword evidence="5" id="KW-0805">Transcription regulation</keyword>
<evidence type="ECO:0000259" key="10">
    <source>
        <dbReference type="PROSITE" id="PS50110"/>
    </source>
</evidence>
<evidence type="ECO:0000313" key="11">
    <source>
        <dbReference type="EMBL" id="MFC6332741.1"/>
    </source>
</evidence>
<evidence type="ECO:0000256" key="5">
    <source>
        <dbReference type="ARBA" id="ARBA00023015"/>
    </source>
</evidence>
<dbReference type="InterPro" id="IPR018060">
    <property type="entry name" value="HTH_AraC"/>
</dbReference>
<dbReference type="PANTHER" id="PTHR42713">
    <property type="entry name" value="HISTIDINE KINASE-RELATED"/>
    <property type="match status" value="1"/>
</dbReference>
<evidence type="ECO:0000256" key="2">
    <source>
        <dbReference type="ARBA" id="ARBA00022490"/>
    </source>
</evidence>
<dbReference type="SUPFAM" id="SSF52172">
    <property type="entry name" value="CheY-like"/>
    <property type="match status" value="1"/>
</dbReference>
<keyword evidence="7" id="KW-0804">Transcription</keyword>
<dbReference type="Pfam" id="PF12833">
    <property type="entry name" value="HTH_18"/>
    <property type="match status" value="1"/>
</dbReference>
<feature type="modified residue" description="4-aspartylphosphate" evidence="8">
    <location>
        <position position="56"/>
    </location>
</feature>
<evidence type="ECO:0000256" key="6">
    <source>
        <dbReference type="ARBA" id="ARBA00023125"/>
    </source>
</evidence>
<dbReference type="InterPro" id="IPR051552">
    <property type="entry name" value="HptR"/>
</dbReference>
<dbReference type="PROSITE" id="PS50110">
    <property type="entry name" value="RESPONSE_REGULATORY"/>
    <property type="match status" value="1"/>
</dbReference>
<name>A0ABW1V5P8_9BACL</name>
<organism evidence="11 12">
    <name type="scientific">Paenibacillus septentrionalis</name>
    <dbReference type="NCBI Taxonomy" id="429342"/>
    <lineage>
        <taxon>Bacteria</taxon>
        <taxon>Bacillati</taxon>
        <taxon>Bacillota</taxon>
        <taxon>Bacilli</taxon>
        <taxon>Bacillales</taxon>
        <taxon>Paenibacillaceae</taxon>
        <taxon>Paenibacillus</taxon>
    </lineage>
</organism>
<keyword evidence="6" id="KW-0238">DNA-binding</keyword>
<evidence type="ECO:0000256" key="1">
    <source>
        <dbReference type="ARBA" id="ARBA00004496"/>
    </source>
</evidence>
<dbReference type="EMBL" id="JBHSTE010000003">
    <property type="protein sequence ID" value="MFC6332741.1"/>
    <property type="molecule type" value="Genomic_DNA"/>
</dbReference>
<reference evidence="12" key="1">
    <citation type="journal article" date="2019" name="Int. J. Syst. Evol. Microbiol.">
        <title>The Global Catalogue of Microorganisms (GCM) 10K type strain sequencing project: providing services to taxonomists for standard genome sequencing and annotation.</title>
        <authorList>
            <consortium name="The Broad Institute Genomics Platform"/>
            <consortium name="The Broad Institute Genome Sequencing Center for Infectious Disease"/>
            <person name="Wu L."/>
            <person name="Ma J."/>
        </authorList>
    </citation>
    <scope>NUCLEOTIDE SEQUENCE [LARGE SCALE GENOMIC DNA]</scope>
    <source>
        <strain evidence="12">PCU 280</strain>
    </source>
</reference>
<feature type="domain" description="HTH araC/xylS-type" evidence="9">
    <location>
        <begin position="426"/>
        <end position="524"/>
    </location>
</feature>
<dbReference type="PANTHER" id="PTHR42713:SF3">
    <property type="entry name" value="TRANSCRIPTIONAL REGULATORY PROTEIN HPTR"/>
    <property type="match status" value="1"/>
</dbReference>
<feature type="domain" description="Response regulatory" evidence="10">
    <location>
        <begin position="4"/>
        <end position="121"/>
    </location>
</feature>
<dbReference type="Pfam" id="PF00072">
    <property type="entry name" value="Response_reg"/>
    <property type="match status" value="1"/>
</dbReference>
<dbReference type="Gene3D" id="1.10.10.60">
    <property type="entry name" value="Homeodomain-like"/>
    <property type="match status" value="2"/>
</dbReference>